<dbReference type="InterPro" id="IPR024395">
    <property type="entry name" value="CLASP_N_dom"/>
</dbReference>
<dbReference type="GO" id="GO:0051494">
    <property type="term" value="P:negative regulation of cytoskeleton organization"/>
    <property type="evidence" value="ECO:0007669"/>
    <property type="project" value="UniProtKB-ARBA"/>
</dbReference>
<dbReference type="PANTHER" id="PTHR21567">
    <property type="entry name" value="CLASP"/>
    <property type="match status" value="1"/>
</dbReference>
<dbReference type="Gene3D" id="1.25.10.10">
    <property type="entry name" value="Leucine-rich Repeat Variant"/>
    <property type="match status" value="2"/>
</dbReference>
<proteinExistence type="predicted"/>
<sequence>MDTRDDVTLAKVPAPVAVYCGSVPRTSVGLRAPPPGGLDSSLLAHDEASLQPVSSVLPSSEKPSQLSRGHEDQSSLMLNAPLKGWQARNGYPRGLGVLPLGPHLVAAIPSLESEASSVARDTIQIKDKLKKRRLSEGMAASSQASLDPVGGPRGVPLRSTIPRTTSQRLLRVPRPMPPIQSIPTTPEANSAKEKDLDPPGGRQDLQNPGASAQEVQKSRQYLHCADEKMHKSLGGLVIPPIPKARMPTGTSSCRPGSLPSPLCPGQDVLMGPKAPHTRLTCENGPLEKTPKSMASKPLVPAVKAKSDEAPAPSLASSESAFTLTAFSSHAKETYSLANEEDQKESSTKVQVTISKSAQEKMRLKQMKEMELLRRAKEPEWERELVSQGLGARRTSAKEGLLPLRGSGALSEPAGMSSPRRNNIGVLQRKRANRASLPSIPVSKQEPGFTHHASANSLPAVLTLGSPEWEEEEEEMDLRALRELRPFSNPELGLTDALQCLNSNDWQMKEKGLVNIQRLAACHSEVLGTRLHDVSLAVTAEVTNLRSKVSRLAISTLGDLFRALKKNMDQEAEEIARCLLQKMGNTSEFIQRAANRALGAMVENVTPARALVALTSAGVYHRNPLVRKCTAKHLSAVLEQIGAEKLLSGSRDNTDMLVHNLVRLAQDSNQDTRFYGRKMVNILMANAKFDAFLKQSLPSHDLRKVMAAIKQRGIQDNHELQSAKGRKVSKSLVVCENGLPSHEGVEMAEQLRELTRLLEAKEFQARMEGVGKLLEYCKAKPELVAANLVQVFDAFTPRLHDSNKKVNQWALECLAQMLPILKESIHPMLLSLIIAAADNLNSKNSGISTAASTVLDAMMGSLDHLCLLQAFAGRVRFLTGPAVLDVTDRLSVLVASVYPRKPQAVERHILPVLWYFLNKMSGNGVLPGRGGNVRTAVCRLARSLQEQMGSRLQDFAASQSQQVLKALQGLLASESLGANDKVIGGRMAPDIQMTGTTCPQQLD</sequence>
<accession>A0A6P5NRN2</accession>
<dbReference type="GeneID" id="110284139"/>
<organism evidence="3 4">
    <name type="scientific">Mus caroli</name>
    <name type="common">Ryukyu mouse</name>
    <name type="synonym">Ricefield mouse</name>
    <dbReference type="NCBI Taxonomy" id="10089"/>
    <lineage>
        <taxon>Eukaryota</taxon>
        <taxon>Metazoa</taxon>
        <taxon>Chordata</taxon>
        <taxon>Craniata</taxon>
        <taxon>Vertebrata</taxon>
        <taxon>Euteleostomi</taxon>
        <taxon>Mammalia</taxon>
        <taxon>Eutheria</taxon>
        <taxon>Euarchontoglires</taxon>
        <taxon>Glires</taxon>
        <taxon>Rodentia</taxon>
        <taxon>Myomorpha</taxon>
        <taxon>Muroidea</taxon>
        <taxon>Muridae</taxon>
        <taxon>Murinae</taxon>
        <taxon>Mus</taxon>
        <taxon>Mus</taxon>
    </lineage>
</organism>
<dbReference type="SUPFAM" id="SSF48371">
    <property type="entry name" value="ARM repeat"/>
    <property type="match status" value="1"/>
</dbReference>
<dbReference type="PANTHER" id="PTHR21567:SF42">
    <property type="entry name" value="TOG ARRAY REGULATOR OF AXONEMAL MICROTUBULES PROTEIN 2"/>
    <property type="match status" value="1"/>
</dbReference>
<dbReference type="GO" id="GO:0000226">
    <property type="term" value="P:microtubule cytoskeleton organization"/>
    <property type="evidence" value="ECO:0007669"/>
    <property type="project" value="TreeGrafter"/>
</dbReference>
<dbReference type="Pfam" id="PF12348">
    <property type="entry name" value="CLASP_N"/>
    <property type="match status" value="1"/>
</dbReference>
<dbReference type="GO" id="GO:1902904">
    <property type="term" value="P:negative regulation of supramolecular fiber organization"/>
    <property type="evidence" value="ECO:0007669"/>
    <property type="project" value="UniProtKB-ARBA"/>
</dbReference>
<dbReference type="SMART" id="SM01349">
    <property type="entry name" value="TOG"/>
    <property type="match status" value="2"/>
</dbReference>
<dbReference type="InterPro" id="IPR034085">
    <property type="entry name" value="TOG"/>
</dbReference>
<evidence type="ECO:0000259" key="2">
    <source>
        <dbReference type="SMART" id="SM01349"/>
    </source>
</evidence>
<dbReference type="KEGG" id="mcal:110284139"/>
<protein>
    <submittedName>
        <fullName evidence="4">TOG array regulator of axonemal microtubules protein 2</fullName>
    </submittedName>
</protein>
<dbReference type="InterPro" id="IPR016024">
    <property type="entry name" value="ARM-type_fold"/>
</dbReference>
<dbReference type="RefSeq" id="XP_021005455.1">
    <property type="nucleotide sequence ID" value="XM_021149796.1"/>
</dbReference>
<dbReference type="GO" id="GO:0008017">
    <property type="term" value="F:microtubule binding"/>
    <property type="evidence" value="ECO:0007669"/>
    <property type="project" value="TreeGrafter"/>
</dbReference>
<feature type="compositionally biased region" description="Polar residues" evidence="1">
    <location>
        <begin position="204"/>
        <end position="215"/>
    </location>
</feature>
<dbReference type="GO" id="GO:0005881">
    <property type="term" value="C:cytoplasmic microtubule"/>
    <property type="evidence" value="ECO:0007669"/>
    <property type="project" value="TreeGrafter"/>
</dbReference>
<name>A0A6P5NRN2_MUSCR</name>
<keyword evidence="3" id="KW-1185">Reference proteome</keyword>
<feature type="domain" description="TOG" evidence="2">
    <location>
        <begin position="482"/>
        <end position="717"/>
    </location>
</feature>
<dbReference type="CTD" id="165186"/>
<evidence type="ECO:0000313" key="3">
    <source>
        <dbReference type="Proteomes" id="UP000515126"/>
    </source>
</evidence>
<feature type="domain" description="TOG" evidence="2">
    <location>
        <begin position="742"/>
        <end position="977"/>
    </location>
</feature>
<evidence type="ECO:0000256" key="1">
    <source>
        <dbReference type="SAM" id="MobiDB-lite"/>
    </source>
</evidence>
<gene>
    <name evidence="4" type="primary">Togaram2</name>
</gene>
<dbReference type="GO" id="GO:0005929">
    <property type="term" value="C:cilium"/>
    <property type="evidence" value="ECO:0007669"/>
    <property type="project" value="TreeGrafter"/>
</dbReference>
<reference evidence="4" key="1">
    <citation type="submission" date="2025-08" db="UniProtKB">
        <authorList>
            <consortium name="RefSeq"/>
        </authorList>
    </citation>
    <scope>IDENTIFICATION</scope>
</reference>
<feature type="region of interest" description="Disordered" evidence="1">
    <location>
        <begin position="53"/>
        <end position="74"/>
    </location>
</feature>
<dbReference type="AlphaFoldDB" id="A0A6P5NRN2"/>
<feature type="region of interest" description="Disordered" evidence="1">
    <location>
        <begin position="131"/>
        <end position="215"/>
    </location>
</feature>
<dbReference type="InterPro" id="IPR011989">
    <property type="entry name" value="ARM-like"/>
</dbReference>
<evidence type="ECO:0000313" key="4">
    <source>
        <dbReference type="RefSeq" id="XP_021005455.1"/>
    </source>
</evidence>
<dbReference type="Proteomes" id="UP000515126">
    <property type="component" value="Chromosome 17"/>
</dbReference>